<comment type="caution">
    <text evidence="2">The sequence shown here is derived from an EMBL/GenBank/DDBJ whole genome shotgun (WGS) entry which is preliminary data.</text>
</comment>
<dbReference type="PANTHER" id="PTHR47183">
    <property type="entry name" value="GLUCOSE-1-PHOSPHATE CYTIDYLYLTRANSFERASE-RELATED"/>
    <property type="match status" value="1"/>
</dbReference>
<dbReference type="CDD" id="cd02524">
    <property type="entry name" value="G1P_cytidylyltransferase"/>
    <property type="match status" value="1"/>
</dbReference>
<dbReference type="SUPFAM" id="SSF53448">
    <property type="entry name" value="Nucleotide-diphospho-sugar transferases"/>
    <property type="match status" value="1"/>
</dbReference>
<dbReference type="GO" id="GO:0009243">
    <property type="term" value="P:O antigen biosynthetic process"/>
    <property type="evidence" value="ECO:0007669"/>
    <property type="project" value="InterPro"/>
</dbReference>
<dbReference type="STRING" id="1798331.A2W57_00405"/>
<dbReference type="Proteomes" id="UP000178276">
    <property type="component" value="Unassembled WGS sequence"/>
</dbReference>
<dbReference type="Pfam" id="PF00483">
    <property type="entry name" value="NTP_transferase"/>
    <property type="match status" value="1"/>
</dbReference>
<keyword evidence="2" id="KW-0548">Nucleotidyltransferase</keyword>
<evidence type="ECO:0000313" key="2">
    <source>
        <dbReference type="EMBL" id="OGF74307.1"/>
    </source>
</evidence>
<gene>
    <name evidence="2" type="ORF">A2W57_00405</name>
</gene>
<dbReference type="InterPro" id="IPR005835">
    <property type="entry name" value="NTP_transferase_dom"/>
</dbReference>
<reference evidence="2 3" key="1">
    <citation type="journal article" date="2016" name="Nat. Commun.">
        <title>Thousands of microbial genomes shed light on interconnected biogeochemical processes in an aquifer system.</title>
        <authorList>
            <person name="Anantharaman K."/>
            <person name="Brown C.T."/>
            <person name="Hug L.A."/>
            <person name="Sharon I."/>
            <person name="Castelle C.J."/>
            <person name="Probst A.J."/>
            <person name="Thomas B.C."/>
            <person name="Singh A."/>
            <person name="Wilkins M.J."/>
            <person name="Karaoz U."/>
            <person name="Brodie E.L."/>
            <person name="Williams K.H."/>
            <person name="Hubbard S.S."/>
            <person name="Banfield J.F."/>
        </authorList>
    </citation>
    <scope>NUCLEOTIDE SEQUENCE [LARGE SCALE GENOMIC DNA]</scope>
</reference>
<evidence type="ECO:0000259" key="1">
    <source>
        <dbReference type="Pfam" id="PF00483"/>
    </source>
</evidence>
<feature type="domain" description="Nucleotidyl transferase" evidence="1">
    <location>
        <begin position="2"/>
        <end position="202"/>
    </location>
</feature>
<name>A0A1F5WFB8_9BACT</name>
<sequence>MKAIILAGGYGTRISEESGVRPKPMVEIGNQPILWHIMKLYSHYGINDFVICAGYKAEVIKEYFSNYLLRKADVIFDTSTGDMKVVDNNVEKWKVTIIDTGEKTMTGGRMKRVKDYIGNETFLMTYGDGVGDVNIKELIEFHKKEGVLATVTAVQSPGRFGTFKLEKGQTKVEDFREKPSDDDIKINGGFFVLKPQIFDYIEGDETIWERGPMEKLAREGELGGFRHNGFWHPLDTLHDKMVLNEMWLKGDAPWKVWDKKI</sequence>
<accession>A0A1F5WFB8</accession>
<dbReference type="EMBL" id="MFHJ01000011">
    <property type="protein sequence ID" value="OGF74307.1"/>
    <property type="molecule type" value="Genomic_DNA"/>
</dbReference>
<keyword evidence="2" id="KW-0808">Transferase</keyword>
<dbReference type="Gene3D" id="3.90.550.10">
    <property type="entry name" value="Spore Coat Polysaccharide Biosynthesis Protein SpsA, Chain A"/>
    <property type="match status" value="1"/>
</dbReference>
<dbReference type="NCBIfam" id="TIGR02623">
    <property type="entry name" value="G1P_cyt_trans"/>
    <property type="match status" value="1"/>
</dbReference>
<dbReference type="PANTHER" id="PTHR47183:SF1">
    <property type="entry name" value="GLUCOSE-1-PHOSPHATE CYTIDYLYLTRANSFERASE"/>
    <property type="match status" value="1"/>
</dbReference>
<dbReference type="InterPro" id="IPR013446">
    <property type="entry name" value="G1P_cyt_trans-like"/>
</dbReference>
<dbReference type="InterPro" id="IPR029044">
    <property type="entry name" value="Nucleotide-diphossugar_trans"/>
</dbReference>
<organism evidence="2 3">
    <name type="scientific">Candidatus Giovannonibacteria bacterium RIFCSPHIGHO2_02_43_16</name>
    <dbReference type="NCBI Taxonomy" id="1798331"/>
    <lineage>
        <taxon>Bacteria</taxon>
        <taxon>Candidatus Giovannoniibacteriota</taxon>
    </lineage>
</organism>
<evidence type="ECO:0000313" key="3">
    <source>
        <dbReference type="Proteomes" id="UP000178276"/>
    </source>
</evidence>
<dbReference type="InterPro" id="IPR046981">
    <property type="entry name" value="G1P_cyt_trans"/>
</dbReference>
<proteinExistence type="predicted"/>
<protein>
    <submittedName>
        <fullName evidence="2">Glucose-1-phosphate cytidylyltransferase</fullName>
    </submittedName>
</protein>
<dbReference type="AlphaFoldDB" id="A0A1F5WFB8"/>
<dbReference type="GO" id="GO:0047343">
    <property type="term" value="F:glucose-1-phosphate cytidylyltransferase activity"/>
    <property type="evidence" value="ECO:0007669"/>
    <property type="project" value="InterPro"/>
</dbReference>